<accession>A0A382V5X7</accession>
<sequence>VLFGGSFIATVNHPISWALGSALIVYSIFRFYEAKKRGKKMTEETKKRNKRTIFRFVQGTVVGSIVTIIIFYSLTYKEHEKMHLLLEKHGIEEHSH</sequence>
<evidence type="ECO:0000313" key="2">
    <source>
        <dbReference type="EMBL" id="SVD41902.1"/>
    </source>
</evidence>
<feature type="non-terminal residue" evidence="2">
    <location>
        <position position="1"/>
    </location>
</feature>
<keyword evidence="1" id="KW-0472">Membrane</keyword>
<proteinExistence type="predicted"/>
<keyword evidence="1" id="KW-1133">Transmembrane helix</keyword>
<name>A0A382V5X7_9ZZZZ</name>
<evidence type="ECO:0000256" key="1">
    <source>
        <dbReference type="SAM" id="Phobius"/>
    </source>
</evidence>
<dbReference type="EMBL" id="UINC01149430">
    <property type="protein sequence ID" value="SVD41902.1"/>
    <property type="molecule type" value="Genomic_DNA"/>
</dbReference>
<feature type="transmembrane region" description="Helical" evidence="1">
    <location>
        <begin position="15"/>
        <end position="32"/>
    </location>
</feature>
<keyword evidence="1" id="KW-0812">Transmembrane</keyword>
<reference evidence="2" key="1">
    <citation type="submission" date="2018-05" db="EMBL/GenBank/DDBJ databases">
        <authorList>
            <person name="Lanie J.A."/>
            <person name="Ng W.-L."/>
            <person name="Kazmierczak K.M."/>
            <person name="Andrzejewski T.M."/>
            <person name="Davidsen T.M."/>
            <person name="Wayne K.J."/>
            <person name="Tettelin H."/>
            <person name="Glass J.I."/>
            <person name="Rusch D."/>
            <person name="Podicherti R."/>
            <person name="Tsui H.-C.T."/>
            <person name="Winkler M.E."/>
        </authorList>
    </citation>
    <scope>NUCLEOTIDE SEQUENCE</scope>
</reference>
<protein>
    <submittedName>
        <fullName evidence="2">Uncharacterized protein</fullName>
    </submittedName>
</protein>
<organism evidence="2">
    <name type="scientific">marine metagenome</name>
    <dbReference type="NCBI Taxonomy" id="408172"/>
    <lineage>
        <taxon>unclassified sequences</taxon>
        <taxon>metagenomes</taxon>
        <taxon>ecological metagenomes</taxon>
    </lineage>
</organism>
<feature type="transmembrane region" description="Helical" evidence="1">
    <location>
        <begin position="53"/>
        <end position="74"/>
    </location>
</feature>
<gene>
    <name evidence="2" type="ORF">METZ01_LOCUS394756</name>
</gene>
<dbReference type="AlphaFoldDB" id="A0A382V5X7"/>